<dbReference type="AlphaFoldDB" id="A0A512C463"/>
<protein>
    <submittedName>
        <fullName evidence="2">Uncharacterized protein</fullName>
    </submittedName>
</protein>
<proteinExistence type="predicted"/>
<organism evidence="2 3">
    <name type="scientific">Microvirga aerophila</name>
    <dbReference type="NCBI Taxonomy" id="670291"/>
    <lineage>
        <taxon>Bacteria</taxon>
        <taxon>Pseudomonadati</taxon>
        <taxon>Pseudomonadota</taxon>
        <taxon>Alphaproteobacteria</taxon>
        <taxon>Hyphomicrobiales</taxon>
        <taxon>Methylobacteriaceae</taxon>
        <taxon>Microvirga</taxon>
    </lineage>
</organism>
<accession>A0A512C463</accession>
<gene>
    <name evidence="2" type="ORF">MAE02_66900</name>
</gene>
<evidence type="ECO:0000256" key="1">
    <source>
        <dbReference type="SAM" id="MobiDB-lite"/>
    </source>
</evidence>
<dbReference type="EMBL" id="BJYU01000290">
    <property type="protein sequence ID" value="GEO18994.1"/>
    <property type="molecule type" value="Genomic_DNA"/>
</dbReference>
<feature type="region of interest" description="Disordered" evidence="1">
    <location>
        <begin position="54"/>
        <end position="92"/>
    </location>
</feature>
<reference evidence="2 3" key="1">
    <citation type="submission" date="2019-07" db="EMBL/GenBank/DDBJ databases">
        <title>Whole genome shotgun sequence of Microvirga aerophila NBRC 106136.</title>
        <authorList>
            <person name="Hosoyama A."/>
            <person name="Uohara A."/>
            <person name="Ohji S."/>
            <person name="Ichikawa N."/>
        </authorList>
    </citation>
    <scope>NUCLEOTIDE SEQUENCE [LARGE SCALE GENOMIC DNA]</scope>
    <source>
        <strain evidence="2 3">NBRC 106136</strain>
    </source>
</reference>
<sequence>MAMKYVLIFILNSANPTEQHTAQAWDKLFPSYDDCLKQASTIEVQNAILKDCKPVEVPGDGPPKEEVVLTPEPSVIEEPDQADAPAQPPKND</sequence>
<name>A0A512C463_9HYPH</name>
<evidence type="ECO:0000313" key="2">
    <source>
        <dbReference type="EMBL" id="GEO18994.1"/>
    </source>
</evidence>
<comment type="caution">
    <text evidence="2">The sequence shown here is derived from an EMBL/GenBank/DDBJ whole genome shotgun (WGS) entry which is preliminary data.</text>
</comment>
<dbReference type="Proteomes" id="UP000321085">
    <property type="component" value="Unassembled WGS sequence"/>
</dbReference>
<dbReference type="RefSeq" id="WP_147023284.1">
    <property type="nucleotide sequence ID" value="NZ_BJYU01000290.1"/>
</dbReference>
<evidence type="ECO:0000313" key="3">
    <source>
        <dbReference type="Proteomes" id="UP000321085"/>
    </source>
</evidence>
<keyword evidence="3" id="KW-1185">Reference proteome</keyword>